<proteinExistence type="predicted"/>
<feature type="region of interest" description="Disordered" evidence="3">
    <location>
        <begin position="1"/>
        <end position="34"/>
    </location>
</feature>
<reference evidence="5" key="1">
    <citation type="submission" date="2021-01" db="EMBL/GenBank/DDBJ databases">
        <authorList>
            <person name="Corre E."/>
            <person name="Pelletier E."/>
            <person name="Niang G."/>
            <person name="Scheremetjew M."/>
            <person name="Finn R."/>
            <person name="Kale V."/>
            <person name="Holt S."/>
            <person name="Cochrane G."/>
            <person name="Meng A."/>
            <person name="Brown T."/>
            <person name="Cohen L."/>
        </authorList>
    </citation>
    <scope>NUCLEOTIDE SEQUENCE</scope>
    <source>
        <strain evidence="5">CCMP1756</strain>
    </source>
</reference>
<dbReference type="InterPro" id="IPR025252">
    <property type="entry name" value="DUF4200"/>
</dbReference>
<evidence type="ECO:0000256" key="3">
    <source>
        <dbReference type="SAM" id="MobiDB-lite"/>
    </source>
</evidence>
<organism evidence="5">
    <name type="scientific">Pelagomonas calceolata</name>
    <dbReference type="NCBI Taxonomy" id="35677"/>
    <lineage>
        <taxon>Eukaryota</taxon>
        <taxon>Sar</taxon>
        <taxon>Stramenopiles</taxon>
        <taxon>Ochrophyta</taxon>
        <taxon>Pelagophyceae</taxon>
        <taxon>Pelagomonadales</taxon>
        <taxon>Pelagomonadaceae</taxon>
        <taxon>Pelagomonas</taxon>
    </lineage>
</organism>
<keyword evidence="1 2" id="KW-0175">Coiled coil</keyword>
<dbReference type="EMBL" id="HBIW01025596">
    <property type="protein sequence ID" value="CAE0706617.1"/>
    <property type="molecule type" value="Transcribed_RNA"/>
</dbReference>
<feature type="compositionally biased region" description="Basic and acidic residues" evidence="3">
    <location>
        <begin position="17"/>
        <end position="34"/>
    </location>
</feature>
<feature type="region of interest" description="Disordered" evidence="3">
    <location>
        <begin position="67"/>
        <end position="90"/>
    </location>
</feature>
<gene>
    <name evidence="5" type="ORF">PCAL00307_LOCUS22068</name>
</gene>
<feature type="domain" description="DUF4200" evidence="4">
    <location>
        <begin position="101"/>
        <end position="218"/>
    </location>
</feature>
<name>A0A7S4A7W4_9STRA</name>
<feature type="compositionally biased region" description="Acidic residues" evidence="3">
    <location>
        <begin position="291"/>
        <end position="308"/>
    </location>
</feature>
<feature type="compositionally biased region" description="Basic and acidic residues" evidence="3">
    <location>
        <begin position="467"/>
        <end position="488"/>
    </location>
</feature>
<feature type="region of interest" description="Disordered" evidence="3">
    <location>
        <begin position="458"/>
        <end position="528"/>
    </location>
</feature>
<accession>A0A7S4A7W4</accession>
<feature type="region of interest" description="Disordered" evidence="3">
    <location>
        <begin position="224"/>
        <end position="308"/>
    </location>
</feature>
<feature type="compositionally biased region" description="Basic residues" evidence="3">
    <location>
        <begin position="494"/>
        <end position="510"/>
    </location>
</feature>
<protein>
    <recommendedName>
        <fullName evidence="4">DUF4200 domain-containing protein</fullName>
    </recommendedName>
</protein>
<sequence>MDMEEERNPFTLPSDEEVFKMRDEEKRRKKEYRETQSKLKVWEKTTRGKLPTGAERLRQLIGEEAAAKPKTRKAKVKGEGQLAKQPDALERRGERECMAEFLAKKKEMFYTQLSLDVKREEIQKLQDKATQKEEALRRSEQKLEEDAIRFDTFLKENDKRAHDAVKEAEAATKKKNDKVQEIKRLNQQLQAVSSEMSKQREALDDCLKYREFLDGLTPEVHFEENKKLKRERQEARRQRRIAKRVEAEEARRRDDYEHELAAAQAAASSPKRKGKKNKVAPESPKVKPPEEVDPSMFDDEPLTSSDEECPMYFKQPRQLLDIFEELEEQNLFLIQNCQETERQAEELKQQFADTQTETDAKAASQRKQIRELNKAIDEEEAKTEKLELRMASAGTDSQQAELLRKLNDTTARVYEQCGFGDGGGQTLTMLADLEARLEQLLDHVETLPPDYVAKAEKYKEKKRRERNRIEAQKVADAEREEKNRKSVERSMQPPKKRTGRMVMHRSRPPRKKVDVEVDEVNDDDKYLT</sequence>
<feature type="compositionally biased region" description="Basic and acidic residues" evidence="3">
    <location>
        <begin position="224"/>
        <end position="236"/>
    </location>
</feature>
<dbReference type="PANTHER" id="PTHR21683">
    <property type="entry name" value="COILED-COIL DOMAIN-CONTAINING PROTEIN 42 LIKE-2-LIKE-RELATED"/>
    <property type="match status" value="1"/>
</dbReference>
<dbReference type="InterPro" id="IPR051147">
    <property type="entry name" value="CFAP_domain-containing"/>
</dbReference>
<dbReference type="Pfam" id="PF13863">
    <property type="entry name" value="DUF4200"/>
    <property type="match status" value="1"/>
</dbReference>
<evidence type="ECO:0000259" key="4">
    <source>
        <dbReference type="Pfam" id="PF13863"/>
    </source>
</evidence>
<evidence type="ECO:0000313" key="5">
    <source>
        <dbReference type="EMBL" id="CAE0706617.1"/>
    </source>
</evidence>
<dbReference type="PANTHER" id="PTHR21683:SF3">
    <property type="entry name" value="CILIA AND FLAGELLA ASSOCIATED PROTEIN 100"/>
    <property type="match status" value="1"/>
</dbReference>
<feature type="coiled-coil region" evidence="2">
    <location>
        <begin position="323"/>
        <end position="389"/>
    </location>
</feature>
<evidence type="ECO:0000256" key="1">
    <source>
        <dbReference type="ARBA" id="ARBA00023054"/>
    </source>
</evidence>
<dbReference type="AlphaFoldDB" id="A0A7S4A7W4"/>
<dbReference type="GO" id="GO:0005856">
    <property type="term" value="C:cytoskeleton"/>
    <property type="evidence" value="ECO:0007669"/>
    <property type="project" value="UniProtKB-ARBA"/>
</dbReference>
<feature type="compositionally biased region" description="Basic and acidic residues" evidence="3">
    <location>
        <begin position="243"/>
        <end position="260"/>
    </location>
</feature>
<evidence type="ECO:0000256" key="2">
    <source>
        <dbReference type="SAM" id="Coils"/>
    </source>
</evidence>